<reference evidence="1" key="1">
    <citation type="submission" date="2023-01" db="EMBL/GenBank/DDBJ databases">
        <authorList>
            <person name="Piombo E."/>
        </authorList>
    </citation>
    <scope>NUCLEOTIDE SEQUENCE</scope>
</reference>
<protein>
    <submittedName>
        <fullName evidence="1">Uncharacterized protein</fullName>
    </submittedName>
</protein>
<gene>
    <name evidence="1" type="ORF">CCHLO57077_00012624</name>
</gene>
<organism evidence="1 2">
    <name type="scientific">Clonostachys chloroleuca</name>
    <dbReference type="NCBI Taxonomy" id="1926264"/>
    <lineage>
        <taxon>Eukaryota</taxon>
        <taxon>Fungi</taxon>
        <taxon>Dikarya</taxon>
        <taxon>Ascomycota</taxon>
        <taxon>Pezizomycotina</taxon>
        <taxon>Sordariomycetes</taxon>
        <taxon>Hypocreomycetidae</taxon>
        <taxon>Hypocreales</taxon>
        <taxon>Bionectriaceae</taxon>
        <taxon>Clonostachys</taxon>
    </lineage>
</organism>
<dbReference type="AlphaFoldDB" id="A0AA35Q7Z5"/>
<evidence type="ECO:0000313" key="2">
    <source>
        <dbReference type="Proteomes" id="UP001160390"/>
    </source>
</evidence>
<dbReference type="Proteomes" id="UP001160390">
    <property type="component" value="Unassembled WGS sequence"/>
</dbReference>
<comment type="caution">
    <text evidence="1">The sequence shown here is derived from an EMBL/GenBank/DDBJ whole genome shotgun (WGS) entry which is preliminary data.</text>
</comment>
<sequence length="65" mass="7218">MLVVVDYIFGIEPTNIDPFDYRVVGCLRPKLAVKEETHRACRRTQAYIAAALRGRYPVAGALPVG</sequence>
<evidence type="ECO:0000313" key="1">
    <source>
        <dbReference type="EMBL" id="CAI6095342.1"/>
    </source>
</evidence>
<proteinExistence type="predicted"/>
<dbReference type="EMBL" id="CABFNP030001265">
    <property type="protein sequence ID" value="CAI6095342.1"/>
    <property type="molecule type" value="Genomic_DNA"/>
</dbReference>
<accession>A0AA35Q7Z5</accession>
<name>A0AA35Q7Z5_9HYPO</name>
<keyword evidence="2" id="KW-1185">Reference proteome</keyword>